<dbReference type="PANTHER" id="PTHR11496">
    <property type="entry name" value="ALCOHOL DEHYDROGENASE"/>
    <property type="match status" value="1"/>
</dbReference>
<sequence length="405" mass="42801">MIWDYDEPVAIRFGAGRIAELAEAIRSLGGTTCLLVTSRHFVDDGTAQRLIDQSDGVITEVFSDFSPNPDVTQVDACARLIQAKGIDSVVAMGGGSAMDLAKAAAAIGASGGTITAYHGTGVPVPPKHLPLIAAPTTAGTGSEVTCVSVLTNRAEGRKAPINSDVFYPAIAIVDPELTYSMPPHVTASCGMDVLSQAIEGYWSKGHQPICDALAVHAARLVFQWLPLAYAEPLNAQARAKMCEASVIAGLAFTLPKTTSSHACSFPLTNLYGIAHGEACGVTLDYFARINADAADGRVRDLAQSLGFGSVSAMADAIHELKVRIGLRCGLADLNLDDDDIADLVRISRHPNLYNNPVEITDAMLEEMYRDLALRDPRDGCTVSEGSLQSRRREDALACAGEGKGM</sequence>
<evidence type="ECO:0000313" key="4">
    <source>
        <dbReference type="EMBL" id="OZG52961.1"/>
    </source>
</evidence>
<dbReference type="Pfam" id="PF00465">
    <property type="entry name" value="Fe-ADH"/>
    <property type="match status" value="1"/>
</dbReference>
<dbReference type="RefSeq" id="WP_094690872.1">
    <property type="nucleotide sequence ID" value="NZ_MWWQ01000005.1"/>
</dbReference>
<keyword evidence="5" id="KW-1185">Reference proteome</keyword>
<dbReference type="AlphaFoldDB" id="A0A261F1I0"/>
<accession>A0A261F1I0</accession>
<dbReference type="SUPFAM" id="SSF56796">
    <property type="entry name" value="Dehydroquinate synthase-like"/>
    <property type="match status" value="1"/>
</dbReference>
<feature type="domain" description="Fe-containing alcohol dehydrogenase-like C-terminal" evidence="3">
    <location>
        <begin position="186"/>
        <end position="370"/>
    </location>
</feature>
<feature type="domain" description="Alcohol dehydrogenase iron-type/glycerol dehydrogenase GldA" evidence="2">
    <location>
        <begin position="8"/>
        <end position="175"/>
    </location>
</feature>
<dbReference type="Proteomes" id="UP000216454">
    <property type="component" value="Unassembled WGS sequence"/>
</dbReference>
<dbReference type="Gene3D" id="1.20.1090.10">
    <property type="entry name" value="Dehydroquinate synthase-like - alpha domain"/>
    <property type="match status" value="1"/>
</dbReference>
<name>A0A261F1I0_9BIFI</name>
<protein>
    <submittedName>
        <fullName evidence="4">Methanol dehydrogenase</fullName>
    </submittedName>
</protein>
<dbReference type="FunFam" id="3.40.50.1970:FF:000003">
    <property type="entry name" value="Alcohol dehydrogenase, iron-containing"/>
    <property type="match status" value="1"/>
</dbReference>
<dbReference type="Pfam" id="PF25137">
    <property type="entry name" value="ADH_Fe_C"/>
    <property type="match status" value="1"/>
</dbReference>
<keyword evidence="1" id="KW-0560">Oxidoreductase</keyword>
<dbReference type="InterPro" id="IPR001670">
    <property type="entry name" value="ADH_Fe/GldA"/>
</dbReference>
<evidence type="ECO:0000313" key="5">
    <source>
        <dbReference type="Proteomes" id="UP000216454"/>
    </source>
</evidence>
<comment type="caution">
    <text evidence="4">The sequence shown here is derived from an EMBL/GenBank/DDBJ whole genome shotgun (WGS) entry which is preliminary data.</text>
</comment>
<proteinExistence type="predicted"/>
<evidence type="ECO:0000259" key="2">
    <source>
        <dbReference type="Pfam" id="PF00465"/>
    </source>
</evidence>
<dbReference type="Gene3D" id="3.40.50.1970">
    <property type="match status" value="1"/>
</dbReference>
<dbReference type="GO" id="GO:0046872">
    <property type="term" value="F:metal ion binding"/>
    <property type="evidence" value="ECO:0007669"/>
    <property type="project" value="InterPro"/>
</dbReference>
<evidence type="ECO:0000256" key="1">
    <source>
        <dbReference type="ARBA" id="ARBA00023002"/>
    </source>
</evidence>
<dbReference type="OrthoDB" id="323926at2"/>
<dbReference type="InterPro" id="IPR056798">
    <property type="entry name" value="ADH_Fe_C"/>
</dbReference>
<evidence type="ECO:0000259" key="3">
    <source>
        <dbReference type="Pfam" id="PF25137"/>
    </source>
</evidence>
<dbReference type="EMBL" id="MWWQ01000005">
    <property type="protein sequence ID" value="OZG52961.1"/>
    <property type="molecule type" value="Genomic_DNA"/>
</dbReference>
<reference evidence="4 5" key="1">
    <citation type="journal article" date="2017" name="BMC Genomics">
        <title>Comparative genomic and phylogenomic analyses of the Bifidobacteriaceae family.</title>
        <authorList>
            <person name="Lugli G.A."/>
            <person name="Milani C."/>
            <person name="Turroni F."/>
            <person name="Duranti S."/>
            <person name="Mancabelli L."/>
            <person name="Mangifesta M."/>
            <person name="Ferrario C."/>
            <person name="Modesto M."/>
            <person name="Mattarelli P."/>
            <person name="Jiri K."/>
            <person name="van Sinderen D."/>
            <person name="Ventura M."/>
        </authorList>
    </citation>
    <scope>NUCLEOTIDE SEQUENCE [LARGE SCALE GENOMIC DNA]</scope>
    <source>
        <strain evidence="4 5">DSM 24744</strain>
    </source>
</reference>
<dbReference type="CDD" id="cd08196">
    <property type="entry name" value="Fe-ADH-like"/>
    <property type="match status" value="1"/>
</dbReference>
<dbReference type="PANTHER" id="PTHR11496:SF83">
    <property type="entry name" value="HYDROXYACID-OXOACID TRANSHYDROGENASE, MITOCHONDRIAL"/>
    <property type="match status" value="1"/>
</dbReference>
<dbReference type="GO" id="GO:0004022">
    <property type="term" value="F:alcohol dehydrogenase (NAD+) activity"/>
    <property type="evidence" value="ECO:0007669"/>
    <property type="project" value="UniProtKB-ARBA"/>
</dbReference>
<dbReference type="InterPro" id="IPR039697">
    <property type="entry name" value="Alcohol_dehydrogenase_Fe"/>
</dbReference>
<organism evidence="4 5">
    <name type="scientific">Pseudoscardovia suis</name>
    <dbReference type="NCBI Taxonomy" id="987063"/>
    <lineage>
        <taxon>Bacteria</taxon>
        <taxon>Bacillati</taxon>
        <taxon>Actinomycetota</taxon>
        <taxon>Actinomycetes</taxon>
        <taxon>Bifidobacteriales</taxon>
        <taxon>Bifidobacteriaceae</taxon>
        <taxon>Pseudoscardovia</taxon>
    </lineage>
</organism>
<gene>
    <name evidence="4" type="ORF">PSSU_0579</name>
</gene>